<accession>A0A1L9ULL3</accession>
<proteinExistence type="predicted"/>
<name>A0A1L9ULL3_ASPBC</name>
<sequence>SDGRQGVAIEAMKASDVLRRWSMFEYPDKGRSMNVYLSSKSLPRVAEGVVCGTGRTNDCQATIQADGGFIADEVLVHLQMRYRQGIVNITRIEERGMAALGALE</sequence>
<feature type="non-terminal residue" evidence="1">
    <location>
        <position position="1"/>
    </location>
</feature>
<protein>
    <submittedName>
        <fullName evidence="1">Uncharacterized protein</fullName>
    </submittedName>
</protein>
<reference evidence="2" key="1">
    <citation type="journal article" date="2017" name="Genome Biol.">
        <title>Comparative genomics reveals high biological diversity and specific adaptations in the industrially and medically important fungal genus Aspergillus.</title>
        <authorList>
            <person name="de Vries R.P."/>
            <person name="Riley R."/>
            <person name="Wiebenga A."/>
            <person name="Aguilar-Osorio G."/>
            <person name="Amillis S."/>
            <person name="Uchima C.A."/>
            <person name="Anderluh G."/>
            <person name="Asadollahi M."/>
            <person name="Askin M."/>
            <person name="Barry K."/>
            <person name="Battaglia E."/>
            <person name="Bayram O."/>
            <person name="Benocci T."/>
            <person name="Braus-Stromeyer S.A."/>
            <person name="Caldana C."/>
            <person name="Canovas D."/>
            <person name="Cerqueira G.C."/>
            <person name="Chen F."/>
            <person name="Chen W."/>
            <person name="Choi C."/>
            <person name="Clum A."/>
            <person name="Dos Santos R.A."/>
            <person name="Damasio A.R."/>
            <person name="Diallinas G."/>
            <person name="Emri T."/>
            <person name="Fekete E."/>
            <person name="Flipphi M."/>
            <person name="Freyberg S."/>
            <person name="Gallo A."/>
            <person name="Gournas C."/>
            <person name="Habgood R."/>
            <person name="Hainaut M."/>
            <person name="Harispe M.L."/>
            <person name="Henrissat B."/>
            <person name="Hilden K.S."/>
            <person name="Hope R."/>
            <person name="Hossain A."/>
            <person name="Karabika E."/>
            <person name="Karaffa L."/>
            <person name="Karanyi Z."/>
            <person name="Krasevec N."/>
            <person name="Kuo A."/>
            <person name="Kusch H."/>
            <person name="LaButti K."/>
            <person name="Lagendijk E.L."/>
            <person name="Lapidus A."/>
            <person name="Levasseur A."/>
            <person name="Lindquist E."/>
            <person name="Lipzen A."/>
            <person name="Logrieco A.F."/>
            <person name="MacCabe A."/>
            <person name="Maekelae M.R."/>
            <person name="Malavazi I."/>
            <person name="Melin P."/>
            <person name="Meyer V."/>
            <person name="Mielnichuk N."/>
            <person name="Miskei M."/>
            <person name="Molnar A.P."/>
            <person name="Mule G."/>
            <person name="Ngan C.Y."/>
            <person name="Orejas M."/>
            <person name="Orosz E."/>
            <person name="Ouedraogo J.P."/>
            <person name="Overkamp K.M."/>
            <person name="Park H.-S."/>
            <person name="Perrone G."/>
            <person name="Piumi F."/>
            <person name="Punt P.J."/>
            <person name="Ram A.F."/>
            <person name="Ramon A."/>
            <person name="Rauscher S."/>
            <person name="Record E."/>
            <person name="Riano-Pachon D.M."/>
            <person name="Robert V."/>
            <person name="Roehrig J."/>
            <person name="Ruller R."/>
            <person name="Salamov A."/>
            <person name="Salih N.S."/>
            <person name="Samson R.A."/>
            <person name="Sandor E."/>
            <person name="Sanguinetti M."/>
            <person name="Schuetze T."/>
            <person name="Sepcic K."/>
            <person name="Shelest E."/>
            <person name="Sherlock G."/>
            <person name="Sophianopoulou V."/>
            <person name="Squina F.M."/>
            <person name="Sun H."/>
            <person name="Susca A."/>
            <person name="Todd R.B."/>
            <person name="Tsang A."/>
            <person name="Unkles S.E."/>
            <person name="van de Wiele N."/>
            <person name="van Rossen-Uffink D."/>
            <person name="Oliveira J.V."/>
            <person name="Vesth T.C."/>
            <person name="Visser J."/>
            <person name="Yu J.-H."/>
            <person name="Zhou M."/>
            <person name="Andersen M.R."/>
            <person name="Archer D.B."/>
            <person name="Baker S.E."/>
            <person name="Benoit I."/>
            <person name="Brakhage A.A."/>
            <person name="Braus G.H."/>
            <person name="Fischer R."/>
            <person name="Frisvad J.C."/>
            <person name="Goldman G.H."/>
            <person name="Houbraken J."/>
            <person name="Oakley B."/>
            <person name="Pocsi I."/>
            <person name="Scazzocchio C."/>
            <person name="Seiboth B."/>
            <person name="vanKuyk P.A."/>
            <person name="Wortman J."/>
            <person name="Dyer P.S."/>
            <person name="Grigoriev I.V."/>
        </authorList>
    </citation>
    <scope>NUCLEOTIDE SEQUENCE [LARGE SCALE GENOMIC DNA]</scope>
    <source>
        <strain evidence="2">CBS 101740 / IMI 381727 / IBT 21946</strain>
    </source>
</reference>
<dbReference type="EMBL" id="KV878683">
    <property type="protein sequence ID" value="OJJ72449.1"/>
    <property type="molecule type" value="Genomic_DNA"/>
</dbReference>
<keyword evidence="2" id="KW-1185">Reference proteome</keyword>
<evidence type="ECO:0000313" key="2">
    <source>
        <dbReference type="Proteomes" id="UP000184499"/>
    </source>
</evidence>
<dbReference type="RefSeq" id="XP_067479697.1">
    <property type="nucleotide sequence ID" value="XM_067617665.1"/>
</dbReference>
<organism evidence="1 2">
    <name type="scientific">Aspergillus brasiliensis (strain CBS 101740 / IMI 381727 / IBT 21946)</name>
    <dbReference type="NCBI Taxonomy" id="767769"/>
    <lineage>
        <taxon>Eukaryota</taxon>
        <taxon>Fungi</taxon>
        <taxon>Dikarya</taxon>
        <taxon>Ascomycota</taxon>
        <taxon>Pezizomycotina</taxon>
        <taxon>Eurotiomycetes</taxon>
        <taxon>Eurotiomycetidae</taxon>
        <taxon>Eurotiales</taxon>
        <taxon>Aspergillaceae</taxon>
        <taxon>Aspergillus</taxon>
        <taxon>Aspergillus subgen. Circumdati</taxon>
    </lineage>
</organism>
<gene>
    <name evidence="1" type="ORF">ASPBRDRAFT_124108</name>
</gene>
<dbReference type="OrthoDB" id="10429934at2759"/>
<dbReference type="GeneID" id="93570153"/>
<dbReference type="AlphaFoldDB" id="A0A1L9ULL3"/>
<dbReference type="Proteomes" id="UP000184499">
    <property type="component" value="Unassembled WGS sequence"/>
</dbReference>
<evidence type="ECO:0000313" key="1">
    <source>
        <dbReference type="EMBL" id="OJJ72449.1"/>
    </source>
</evidence>
<dbReference type="VEuPathDB" id="FungiDB:ASPBRDRAFT_124108"/>